<dbReference type="Proteomes" id="UP000290288">
    <property type="component" value="Unassembled WGS sequence"/>
</dbReference>
<feature type="compositionally biased region" description="Pro residues" evidence="1">
    <location>
        <begin position="15"/>
        <end position="24"/>
    </location>
</feature>
<proteinExistence type="predicted"/>
<feature type="transmembrane region" description="Helical" evidence="2">
    <location>
        <begin position="38"/>
        <end position="57"/>
    </location>
</feature>
<organism evidence="3 4">
    <name type="scientific">Candolleomyces aberdarensis</name>
    <dbReference type="NCBI Taxonomy" id="2316362"/>
    <lineage>
        <taxon>Eukaryota</taxon>
        <taxon>Fungi</taxon>
        <taxon>Dikarya</taxon>
        <taxon>Basidiomycota</taxon>
        <taxon>Agaricomycotina</taxon>
        <taxon>Agaricomycetes</taxon>
        <taxon>Agaricomycetidae</taxon>
        <taxon>Agaricales</taxon>
        <taxon>Agaricineae</taxon>
        <taxon>Psathyrellaceae</taxon>
        <taxon>Candolleomyces</taxon>
    </lineage>
</organism>
<name>A0A4Q2DAD8_9AGAR</name>
<evidence type="ECO:0000256" key="1">
    <source>
        <dbReference type="SAM" id="MobiDB-lite"/>
    </source>
</evidence>
<evidence type="ECO:0000313" key="4">
    <source>
        <dbReference type="Proteomes" id="UP000290288"/>
    </source>
</evidence>
<accession>A0A4Q2DAD8</accession>
<feature type="transmembrane region" description="Helical" evidence="2">
    <location>
        <begin position="69"/>
        <end position="92"/>
    </location>
</feature>
<feature type="region of interest" description="Disordered" evidence="1">
    <location>
        <begin position="1"/>
        <end position="24"/>
    </location>
</feature>
<keyword evidence="2" id="KW-1133">Transmembrane helix</keyword>
<sequence>MAEASERQSRHATPAPAPLPPSPPPPPLPLELPTLRTALYHILTFIVWLFEYTMSIVRPAVRYLRYPLIAIFFLFLLASLINGISSTLSAAFSPMCYVPIVNRMSICTWVTRMASQSQGGAGKVRWADFPGLVGVQTRTFEQLVDDSLASGSSGSGLALNIRKAEMATADLIALVRLSDLYSRNSLVETLSEFIQDAKTTEQNLHRLDAKVNGAVDSIMAMNDFAFHAIASARAKESMVNLRR</sequence>
<evidence type="ECO:0000256" key="2">
    <source>
        <dbReference type="SAM" id="Phobius"/>
    </source>
</evidence>
<comment type="caution">
    <text evidence="3">The sequence shown here is derived from an EMBL/GenBank/DDBJ whole genome shotgun (WGS) entry which is preliminary data.</text>
</comment>
<dbReference type="STRING" id="2316362.A0A4Q2DAD8"/>
<dbReference type="EMBL" id="SDEE01000449">
    <property type="protein sequence ID" value="RXW16329.1"/>
    <property type="molecule type" value="Genomic_DNA"/>
</dbReference>
<keyword evidence="2" id="KW-0472">Membrane</keyword>
<keyword evidence="4" id="KW-1185">Reference proteome</keyword>
<reference evidence="3 4" key="1">
    <citation type="submission" date="2019-01" db="EMBL/GenBank/DDBJ databases">
        <title>Draft genome sequence of Psathyrella aberdarensis IHI B618.</title>
        <authorList>
            <person name="Buettner E."/>
            <person name="Kellner H."/>
        </authorList>
    </citation>
    <scope>NUCLEOTIDE SEQUENCE [LARGE SCALE GENOMIC DNA]</scope>
    <source>
        <strain evidence="3 4">IHI B618</strain>
    </source>
</reference>
<keyword evidence="2" id="KW-0812">Transmembrane</keyword>
<evidence type="ECO:0000313" key="3">
    <source>
        <dbReference type="EMBL" id="RXW16329.1"/>
    </source>
</evidence>
<protein>
    <submittedName>
        <fullName evidence="3">Uncharacterized protein</fullName>
    </submittedName>
</protein>
<dbReference type="OrthoDB" id="4179406at2759"/>
<gene>
    <name evidence="3" type="ORF">EST38_g9523</name>
</gene>
<dbReference type="AlphaFoldDB" id="A0A4Q2DAD8"/>